<dbReference type="EMBL" id="CAJVPJ010004657">
    <property type="protein sequence ID" value="CAG8654324.1"/>
    <property type="molecule type" value="Genomic_DNA"/>
</dbReference>
<sequence length="55" mass="5944">PSGLLWGSVVAPGPYADPAALGVEALIGDFGSCQIGFRRTWKNITIKLNQLYRKP</sequence>
<proteinExistence type="predicted"/>
<dbReference type="AlphaFoldDB" id="A0A9N9H3N3"/>
<accession>A0A9N9H3N3</accession>
<keyword evidence="2" id="KW-1185">Reference proteome</keyword>
<feature type="non-terminal residue" evidence="1">
    <location>
        <position position="1"/>
    </location>
</feature>
<dbReference type="Proteomes" id="UP000789572">
    <property type="component" value="Unassembled WGS sequence"/>
</dbReference>
<evidence type="ECO:0000313" key="2">
    <source>
        <dbReference type="Proteomes" id="UP000789572"/>
    </source>
</evidence>
<protein>
    <submittedName>
        <fullName evidence="1">4374_t:CDS:1</fullName>
    </submittedName>
</protein>
<gene>
    <name evidence="1" type="ORF">POCULU_LOCUS10118</name>
</gene>
<organism evidence="1 2">
    <name type="scientific">Paraglomus occultum</name>
    <dbReference type="NCBI Taxonomy" id="144539"/>
    <lineage>
        <taxon>Eukaryota</taxon>
        <taxon>Fungi</taxon>
        <taxon>Fungi incertae sedis</taxon>
        <taxon>Mucoromycota</taxon>
        <taxon>Glomeromycotina</taxon>
        <taxon>Glomeromycetes</taxon>
        <taxon>Paraglomerales</taxon>
        <taxon>Paraglomeraceae</taxon>
        <taxon>Paraglomus</taxon>
    </lineage>
</organism>
<comment type="caution">
    <text evidence="1">The sequence shown here is derived from an EMBL/GenBank/DDBJ whole genome shotgun (WGS) entry which is preliminary data.</text>
</comment>
<reference evidence="1" key="1">
    <citation type="submission" date="2021-06" db="EMBL/GenBank/DDBJ databases">
        <authorList>
            <person name="Kallberg Y."/>
            <person name="Tangrot J."/>
            <person name="Rosling A."/>
        </authorList>
    </citation>
    <scope>NUCLEOTIDE SEQUENCE</scope>
    <source>
        <strain evidence="1">IA702</strain>
    </source>
</reference>
<evidence type="ECO:0000313" key="1">
    <source>
        <dbReference type="EMBL" id="CAG8654324.1"/>
    </source>
</evidence>
<name>A0A9N9H3N3_9GLOM</name>